<evidence type="ECO:0000313" key="1">
    <source>
        <dbReference type="EMBL" id="SHI74000.1"/>
    </source>
</evidence>
<dbReference type="Pfam" id="PF01547">
    <property type="entry name" value="SBP_bac_1"/>
    <property type="match status" value="1"/>
</dbReference>
<keyword evidence="2" id="KW-1185">Reference proteome</keyword>
<sequence length="694" mass="81097">MEERPYYYEAFDLSNAMDLQYFSSLCINSKGEVAVFDEEKEKIRIFDNKGALLREIPDTFKGIMALAYDDEDKLYTLFQNQNRNGSEVTGMIMELAIYDQQGQRLGDEIVREIKGNAESLKGKYINKMMIDKKGDIYVLKGDGTVEVLDKNLNTTRNWDRAEYSDFAIDYMDNIILLQRNTGGKSYLQKINLQNDKFVWEKELKNVDAPEHIYCNLGTGKLYGIQNGVIFTYDFNGDIEERLLDIKELSAFDYIDGFIVDDEEVIYVQNYNGKKSSIISFIKQDKNQKSASEVDKKRLTIYVTYYADNIFSNVALQYEKEHPDVDIEINVISEMSDKETIKKLNTELMAGKGPDIIFSDFLLTDYIEKGILVNLEEFINKNESFNIEDYNENLINASKAEYGFYCLPVDYSINCFLVNTKLMEQKGIVLKEDMTWEQLYNIVVKANSSSKEKFYILPKMEHEELYYYIIYEDINYYIDKENKVARFDSQEFMQALELMRRMVDGKLLHPDLDVKKIIRSDGELAPEDILFIPISFYSYKHIWTYGMYYDGFHIIPEIRGLSTDIREVNARSIAINSNSQYKGEACEFIKLFLSEEVQYKLSESNDLPVNKKADEKSMADMLRETNEIPPEWYRPTEKDIGHLKGYMAKINKISSYDQELDKLIWNEIEKYMKNEKSVEETAKAVQNKVELYLNE</sequence>
<gene>
    <name evidence="1" type="ORF">SAMN02745176_01168</name>
</gene>
<reference evidence="1 2" key="1">
    <citation type="submission" date="2016-11" db="EMBL/GenBank/DDBJ databases">
        <authorList>
            <person name="Jaros S."/>
            <person name="Januszkiewicz K."/>
            <person name="Wedrychowicz H."/>
        </authorList>
    </citation>
    <scope>NUCLEOTIDE SEQUENCE [LARGE SCALE GENOMIC DNA]</scope>
    <source>
        <strain evidence="1 2">DSM 19022</strain>
    </source>
</reference>
<protein>
    <submittedName>
        <fullName evidence="1">ABC-type glycerol-3-phosphate transport system, substrate-binding protein</fullName>
    </submittedName>
</protein>
<dbReference type="Gene3D" id="2.120.10.30">
    <property type="entry name" value="TolB, C-terminal domain"/>
    <property type="match status" value="1"/>
</dbReference>
<dbReference type="EMBL" id="FQZS01000007">
    <property type="protein sequence ID" value="SHI74000.1"/>
    <property type="molecule type" value="Genomic_DNA"/>
</dbReference>
<organism evidence="1 2">
    <name type="scientific">Lutispora thermophila DSM 19022</name>
    <dbReference type="NCBI Taxonomy" id="1122184"/>
    <lineage>
        <taxon>Bacteria</taxon>
        <taxon>Bacillati</taxon>
        <taxon>Bacillota</taxon>
        <taxon>Clostridia</taxon>
        <taxon>Lutisporales</taxon>
        <taxon>Lutisporaceae</taxon>
        <taxon>Lutispora</taxon>
    </lineage>
</organism>
<dbReference type="AlphaFoldDB" id="A0A1M6DLF3"/>
<dbReference type="PANTHER" id="PTHR43649">
    <property type="entry name" value="ARABINOSE-BINDING PROTEIN-RELATED"/>
    <property type="match status" value="1"/>
</dbReference>
<dbReference type="PANTHER" id="PTHR43649:SF12">
    <property type="entry name" value="DIACETYLCHITOBIOSE BINDING PROTEIN DASA"/>
    <property type="match status" value="1"/>
</dbReference>
<evidence type="ECO:0000313" key="2">
    <source>
        <dbReference type="Proteomes" id="UP000184442"/>
    </source>
</evidence>
<dbReference type="InterPro" id="IPR011042">
    <property type="entry name" value="6-blade_b-propeller_TolB-like"/>
</dbReference>
<proteinExistence type="predicted"/>
<name>A0A1M6DLF3_9FIRM</name>
<dbReference type="SUPFAM" id="SSF53850">
    <property type="entry name" value="Periplasmic binding protein-like II"/>
    <property type="match status" value="1"/>
</dbReference>
<dbReference type="Gene3D" id="3.40.190.10">
    <property type="entry name" value="Periplasmic binding protein-like II"/>
    <property type="match status" value="1"/>
</dbReference>
<dbReference type="Proteomes" id="UP000184442">
    <property type="component" value="Unassembled WGS sequence"/>
</dbReference>
<dbReference type="InterPro" id="IPR050490">
    <property type="entry name" value="Bact_solute-bd_prot1"/>
</dbReference>
<accession>A0A1M6DLF3</accession>
<dbReference type="SUPFAM" id="SSF63829">
    <property type="entry name" value="Calcium-dependent phosphotriesterase"/>
    <property type="match status" value="1"/>
</dbReference>
<dbReference type="InterPro" id="IPR006059">
    <property type="entry name" value="SBP"/>
</dbReference>
<dbReference type="STRING" id="1122184.SAMN02745176_01168"/>